<dbReference type="InterPro" id="IPR049052">
    <property type="entry name" value="nSTAND1"/>
</dbReference>
<evidence type="ECO:0000313" key="2">
    <source>
        <dbReference type="EMBL" id="SFV67254.1"/>
    </source>
</evidence>
<proteinExistence type="predicted"/>
<sequence>MAKRVFAEVSKLTPQSYMLKLSSDFPLNVKQFILFFSDKESISDMMSEIKEIPQYSKNHLFILASNSEQQEKLAQERKKGFEQFVVAEPKRLTQILLRSDGSKALADVFAEQLALTAISPYNLGGGERDSSMFFGRREIISHIVSRENNNYIIVGSRQIGKSSLLKALEREYNNNQELVHYIQVGQSSIVRAIARAFGLKTKSLEELVEYLSQQRQKAVILLDEVDPFVRDEKKDGYKILDAMRKLSEEGHCKFILAGYWELYRYSVLDNQSPLKNFGEIIELGALEYEACQAMIKEPMAQLGIGFEEERSVTEIIEKTGQRPNLIAIICNRLIKNLGKTKRVIAHTEVEAVFNDKKLYELFESWKELDEDVRAGSIDKLIVYAMVGQERFRLKELVEKLKALGINIAMSEIEKSLSRLKIGYIIERDNEGVYGFMLPLFREYILKDEYEVKLEVEILSYR</sequence>
<name>A0A1W1CNA1_9ZZZZ</name>
<reference evidence="2" key="1">
    <citation type="submission" date="2016-10" db="EMBL/GenBank/DDBJ databases">
        <authorList>
            <person name="de Groot N.N."/>
        </authorList>
    </citation>
    <scope>NUCLEOTIDE SEQUENCE</scope>
</reference>
<protein>
    <recommendedName>
        <fullName evidence="1">Novel STAND NTPase 1 domain-containing protein</fullName>
    </recommendedName>
</protein>
<dbReference type="EMBL" id="FPHE01000161">
    <property type="protein sequence ID" value="SFV67254.1"/>
    <property type="molecule type" value="Genomic_DNA"/>
</dbReference>
<organism evidence="2">
    <name type="scientific">hydrothermal vent metagenome</name>
    <dbReference type="NCBI Taxonomy" id="652676"/>
    <lineage>
        <taxon>unclassified sequences</taxon>
        <taxon>metagenomes</taxon>
        <taxon>ecological metagenomes</taxon>
    </lineage>
</organism>
<accession>A0A1W1CNA1</accession>
<dbReference type="CDD" id="cd00009">
    <property type="entry name" value="AAA"/>
    <property type="match status" value="1"/>
</dbReference>
<dbReference type="SUPFAM" id="SSF52540">
    <property type="entry name" value="P-loop containing nucleoside triphosphate hydrolases"/>
    <property type="match status" value="1"/>
</dbReference>
<dbReference type="InterPro" id="IPR027417">
    <property type="entry name" value="P-loop_NTPase"/>
</dbReference>
<gene>
    <name evidence="2" type="ORF">MNB_SV-12-496</name>
</gene>
<dbReference type="AlphaFoldDB" id="A0A1W1CNA1"/>
<dbReference type="PANTHER" id="PTHR34301:SF8">
    <property type="entry name" value="ATPASE DOMAIN-CONTAINING PROTEIN"/>
    <property type="match status" value="1"/>
</dbReference>
<feature type="domain" description="Novel STAND NTPase 1" evidence="1">
    <location>
        <begin position="127"/>
        <end position="326"/>
    </location>
</feature>
<dbReference type="Gene3D" id="3.40.50.300">
    <property type="entry name" value="P-loop containing nucleotide triphosphate hydrolases"/>
    <property type="match status" value="1"/>
</dbReference>
<dbReference type="PANTHER" id="PTHR34301">
    <property type="entry name" value="DNA-BINDING PROTEIN-RELATED"/>
    <property type="match status" value="1"/>
</dbReference>
<evidence type="ECO:0000259" key="1">
    <source>
        <dbReference type="Pfam" id="PF20703"/>
    </source>
</evidence>
<dbReference type="Pfam" id="PF20703">
    <property type="entry name" value="nSTAND1"/>
    <property type="match status" value="1"/>
</dbReference>